<name>A0ABR2KCT1_9EUKA</name>
<evidence type="ECO:0000256" key="9">
    <source>
        <dbReference type="ARBA" id="ARBA00022989"/>
    </source>
</evidence>
<proteinExistence type="inferred from homology"/>
<evidence type="ECO:0000313" key="16">
    <source>
        <dbReference type="Proteomes" id="UP001470230"/>
    </source>
</evidence>
<dbReference type="Pfam" id="PF01956">
    <property type="entry name" value="EMC3_TMCO1"/>
    <property type="match status" value="1"/>
</dbReference>
<evidence type="ECO:0000256" key="4">
    <source>
        <dbReference type="ARBA" id="ARBA00022568"/>
    </source>
</evidence>
<evidence type="ECO:0000256" key="8">
    <source>
        <dbReference type="ARBA" id="ARBA00022837"/>
    </source>
</evidence>
<keyword evidence="6" id="KW-0812">Transmembrane</keyword>
<evidence type="ECO:0000256" key="10">
    <source>
        <dbReference type="ARBA" id="ARBA00023054"/>
    </source>
</evidence>
<keyword evidence="14" id="KW-0732">Signal</keyword>
<evidence type="ECO:0000256" key="11">
    <source>
        <dbReference type="ARBA" id="ARBA00023065"/>
    </source>
</evidence>
<keyword evidence="8" id="KW-0106">Calcium</keyword>
<keyword evidence="9" id="KW-1133">Transmembrane helix</keyword>
<dbReference type="EMBL" id="JAPFFF010000005">
    <property type="protein sequence ID" value="KAK8888941.1"/>
    <property type="molecule type" value="Genomic_DNA"/>
</dbReference>
<evidence type="ECO:0000256" key="12">
    <source>
        <dbReference type="ARBA" id="ARBA00023136"/>
    </source>
</evidence>
<evidence type="ECO:0000313" key="15">
    <source>
        <dbReference type="EMBL" id="KAK8888941.1"/>
    </source>
</evidence>
<keyword evidence="16" id="KW-1185">Reference proteome</keyword>
<keyword evidence="12" id="KW-0472">Membrane</keyword>
<dbReference type="Proteomes" id="UP001470230">
    <property type="component" value="Unassembled WGS sequence"/>
</dbReference>
<dbReference type="InterPro" id="IPR002809">
    <property type="entry name" value="EMC3/TMCO1"/>
</dbReference>
<dbReference type="PANTHER" id="PTHR20917:SF0">
    <property type="entry name" value="CALCIUM LOAD-ACTIVATED CALCIUM CHANNEL"/>
    <property type="match status" value="1"/>
</dbReference>
<evidence type="ECO:0000256" key="5">
    <source>
        <dbReference type="ARBA" id="ARBA00022673"/>
    </source>
</evidence>
<keyword evidence="10" id="KW-0175">Coiled coil</keyword>
<keyword evidence="5" id="KW-0107">Calcium channel</keyword>
<evidence type="ECO:0000256" key="3">
    <source>
        <dbReference type="ARBA" id="ARBA00022448"/>
    </source>
</evidence>
<sequence>MSFLSAACGTFINWLFVLRTQTFQTNKAALEKKQEQLDELNAKDDDDKTVAKRKKRLMADIKLHSQNISALSMRGNLVSALFFIIFNRLARNSFNRLVCARIPFVPWDLLCKISHAGVENEDMRDAGYNFVYWLGTMFFRDAISKFLGIEMPKIDFQTLASQNQN</sequence>
<evidence type="ECO:0000256" key="2">
    <source>
        <dbReference type="ARBA" id="ARBA00006537"/>
    </source>
</evidence>
<evidence type="ECO:0000256" key="6">
    <source>
        <dbReference type="ARBA" id="ARBA00022692"/>
    </source>
</evidence>
<accession>A0ABR2KCT1</accession>
<comment type="caution">
    <text evidence="15">The sequence shown here is derived from an EMBL/GenBank/DDBJ whole genome shotgun (WGS) entry which is preliminary data.</text>
</comment>
<dbReference type="PANTHER" id="PTHR20917">
    <property type="entry name" value="PNAS-RELATED"/>
    <property type="match status" value="1"/>
</dbReference>
<dbReference type="InterPro" id="IPR008559">
    <property type="entry name" value="TMCO1"/>
</dbReference>
<evidence type="ECO:0000256" key="13">
    <source>
        <dbReference type="ARBA" id="ARBA00023303"/>
    </source>
</evidence>
<evidence type="ECO:0000256" key="7">
    <source>
        <dbReference type="ARBA" id="ARBA00022824"/>
    </source>
</evidence>
<keyword evidence="7" id="KW-0256">Endoplasmic reticulum</keyword>
<comment type="subcellular location">
    <subcellularLocation>
        <location evidence="1">Endoplasmic reticulum membrane</location>
        <topology evidence="1">Multi-pass membrane protein</topology>
    </subcellularLocation>
</comment>
<protein>
    <submittedName>
        <fullName evidence="15">Uncharacterized protein</fullName>
    </submittedName>
</protein>
<evidence type="ECO:0000256" key="14">
    <source>
        <dbReference type="SAM" id="SignalP"/>
    </source>
</evidence>
<keyword evidence="13" id="KW-0407">Ion channel</keyword>
<keyword evidence="4" id="KW-0109">Calcium transport</keyword>
<organism evidence="15 16">
    <name type="scientific">Tritrichomonas musculus</name>
    <dbReference type="NCBI Taxonomy" id="1915356"/>
    <lineage>
        <taxon>Eukaryota</taxon>
        <taxon>Metamonada</taxon>
        <taxon>Parabasalia</taxon>
        <taxon>Tritrichomonadida</taxon>
        <taxon>Tritrichomonadidae</taxon>
        <taxon>Tritrichomonas</taxon>
    </lineage>
</organism>
<evidence type="ECO:0000256" key="1">
    <source>
        <dbReference type="ARBA" id="ARBA00004477"/>
    </source>
</evidence>
<comment type="similarity">
    <text evidence="2">Belongs to the TMCO1 family.</text>
</comment>
<reference evidence="15 16" key="1">
    <citation type="submission" date="2024-04" db="EMBL/GenBank/DDBJ databases">
        <title>Tritrichomonas musculus Genome.</title>
        <authorList>
            <person name="Alves-Ferreira E."/>
            <person name="Grigg M."/>
            <person name="Lorenzi H."/>
            <person name="Galac M."/>
        </authorList>
    </citation>
    <scope>NUCLEOTIDE SEQUENCE [LARGE SCALE GENOMIC DNA]</scope>
    <source>
        <strain evidence="15 16">EAF2021</strain>
    </source>
</reference>
<gene>
    <name evidence="15" type="ORF">M9Y10_033682</name>
</gene>
<keyword evidence="11" id="KW-0406">Ion transport</keyword>
<feature type="signal peptide" evidence="14">
    <location>
        <begin position="1"/>
        <end position="22"/>
    </location>
</feature>
<keyword evidence="3" id="KW-0813">Transport</keyword>
<feature type="chain" id="PRO_5046348367" evidence="14">
    <location>
        <begin position="23"/>
        <end position="165"/>
    </location>
</feature>